<name>A0A915DQ81_9BILA</name>
<dbReference type="Proteomes" id="UP000887574">
    <property type="component" value="Unplaced"/>
</dbReference>
<protein>
    <submittedName>
        <fullName evidence="2">Uncharacterized protein</fullName>
    </submittedName>
</protein>
<dbReference type="WBParaSite" id="jg21760">
    <property type="protein sequence ID" value="jg21760"/>
    <property type="gene ID" value="jg21760"/>
</dbReference>
<evidence type="ECO:0000313" key="2">
    <source>
        <dbReference type="WBParaSite" id="jg21760"/>
    </source>
</evidence>
<accession>A0A915DQ81</accession>
<sequence>VIIEQGKVATNTYRSQPKLLDKHKGLMTAKILPKQIQEFLNAVRELISKDIALLQLAPSTSEFVNAAKLLKQEWDGSMLVNLESYKYVATLLGLKCASEISV</sequence>
<reference evidence="2" key="1">
    <citation type="submission" date="2022-11" db="UniProtKB">
        <authorList>
            <consortium name="WormBaseParasite"/>
        </authorList>
    </citation>
    <scope>IDENTIFICATION</scope>
</reference>
<dbReference type="AlphaFoldDB" id="A0A915DQ81"/>
<keyword evidence="1" id="KW-1185">Reference proteome</keyword>
<proteinExistence type="predicted"/>
<evidence type="ECO:0000313" key="1">
    <source>
        <dbReference type="Proteomes" id="UP000887574"/>
    </source>
</evidence>
<organism evidence="1 2">
    <name type="scientific">Ditylenchus dipsaci</name>
    <dbReference type="NCBI Taxonomy" id="166011"/>
    <lineage>
        <taxon>Eukaryota</taxon>
        <taxon>Metazoa</taxon>
        <taxon>Ecdysozoa</taxon>
        <taxon>Nematoda</taxon>
        <taxon>Chromadorea</taxon>
        <taxon>Rhabditida</taxon>
        <taxon>Tylenchina</taxon>
        <taxon>Tylenchomorpha</taxon>
        <taxon>Sphaerularioidea</taxon>
        <taxon>Anguinidae</taxon>
        <taxon>Anguininae</taxon>
        <taxon>Ditylenchus</taxon>
    </lineage>
</organism>